<comment type="caution">
    <text evidence="2">The sequence shown here is derived from an EMBL/GenBank/DDBJ whole genome shotgun (WGS) entry which is preliminary data.</text>
</comment>
<accession>A0A167ASF3</accession>
<dbReference type="EMBL" id="LFIW01001901">
    <property type="protein sequence ID" value="KZL80476.1"/>
    <property type="molecule type" value="Genomic_DNA"/>
</dbReference>
<proteinExistence type="predicted"/>
<reference evidence="2 3" key="1">
    <citation type="submission" date="2015-06" db="EMBL/GenBank/DDBJ databases">
        <title>Survival trade-offs in plant roots during colonization by closely related pathogenic and mutualistic fungi.</title>
        <authorList>
            <person name="Hacquard S."/>
            <person name="Kracher B."/>
            <person name="Hiruma K."/>
            <person name="Weinman A."/>
            <person name="Muench P."/>
            <person name="Garrido Oter R."/>
            <person name="Ver Loren van Themaat E."/>
            <person name="Dallerey J.-F."/>
            <person name="Damm U."/>
            <person name="Henrissat B."/>
            <person name="Lespinet O."/>
            <person name="Thon M."/>
            <person name="Kemen E."/>
            <person name="McHardy A.C."/>
            <person name="Schulze-Lefert P."/>
            <person name="O'Connell R.J."/>
        </authorList>
    </citation>
    <scope>NUCLEOTIDE SEQUENCE [LARGE SCALE GENOMIC DNA]</scope>
    <source>
        <strain evidence="2 3">MAFF 238704</strain>
    </source>
</reference>
<feature type="region of interest" description="Disordered" evidence="1">
    <location>
        <begin position="220"/>
        <end position="267"/>
    </location>
</feature>
<feature type="non-terminal residue" evidence="2">
    <location>
        <position position="1"/>
    </location>
</feature>
<gene>
    <name evidence="2" type="ORF">CI238_13159</name>
</gene>
<sequence>LVRTLVRILVRKFVRTFVCKFLRPHLLQTFTAMTDPAFEQPEEEIAPQHQNGLPFDDDDLSSLFSVNYDINQHTRRLHAAKNFHDIRLDFLHQGTKLQATSWQDIRKKHKDNFRSTVEHVVKGSAEGRVLLPLIQSQPCKQCSDVFLLACFVMSKKQHDRVMHSGLEKVFAALLRTTTKFEFSAPDTRMKFVDIVQEVCAKEATSNANLLRTFLAATTSEEHSHHTNVRRQQNTMPPSAHSAKRPQRDTISQSAKRTRRDSLPHTDENIQSNTIEPLILDRESLKKLKEEDVSNKSTLIHPRCKLVLQYAAADPSRIPGAFQQCPFQQAVEVSDQWRQERAANNQRTSCVVAIISENQKEDISFVIRVGHDQGWEIIRYLDFQDASRVSYDS</sequence>
<dbReference type="Proteomes" id="UP000076584">
    <property type="component" value="Unassembled WGS sequence"/>
</dbReference>
<evidence type="ECO:0000256" key="1">
    <source>
        <dbReference type="SAM" id="MobiDB-lite"/>
    </source>
</evidence>
<name>A0A167ASF3_COLIC</name>
<protein>
    <submittedName>
        <fullName evidence="2">Uncharacterized protein</fullName>
    </submittedName>
</protein>
<dbReference type="AlphaFoldDB" id="A0A167ASF3"/>
<evidence type="ECO:0000313" key="3">
    <source>
        <dbReference type="Proteomes" id="UP000076584"/>
    </source>
</evidence>
<keyword evidence="3" id="KW-1185">Reference proteome</keyword>
<evidence type="ECO:0000313" key="2">
    <source>
        <dbReference type="EMBL" id="KZL80476.1"/>
    </source>
</evidence>
<organism evidence="2 3">
    <name type="scientific">Colletotrichum incanum</name>
    <name type="common">Soybean anthracnose fungus</name>
    <dbReference type="NCBI Taxonomy" id="1573173"/>
    <lineage>
        <taxon>Eukaryota</taxon>
        <taxon>Fungi</taxon>
        <taxon>Dikarya</taxon>
        <taxon>Ascomycota</taxon>
        <taxon>Pezizomycotina</taxon>
        <taxon>Sordariomycetes</taxon>
        <taxon>Hypocreomycetidae</taxon>
        <taxon>Glomerellales</taxon>
        <taxon>Glomerellaceae</taxon>
        <taxon>Colletotrichum</taxon>
        <taxon>Colletotrichum spaethianum species complex</taxon>
    </lineage>
</organism>